<gene>
    <name evidence="3" type="primary">LOC107021372</name>
</gene>
<proteinExistence type="predicted"/>
<keyword evidence="2" id="KW-1185">Reference proteome</keyword>
<name>A0ABM1GXW9_SOLPN</name>
<evidence type="ECO:0000313" key="3">
    <source>
        <dbReference type="RefSeq" id="XP_015077507.1"/>
    </source>
</evidence>
<evidence type="ECO:0000259" key="1">
    <source>
        <dbReference type="Pfam" id="PF03732"/>
    </source>
</evidence>
<dbReference type="RefSeq" id="XP_015077507.1">
    <property type="nucleotide sequence ID" value="XM_015222021.1"/>
</dbReference>
<sequence>MGVSTTENAELAAYQLKDVAQTWYSQSMDSRALGGGLVTLEIFKKAFLDRFFPRDQREDKVELFINFRLGGMSVKRYSLKFIKLTIYASSLVSNASRYVTGMSEEIEEECRAAMLHDNMDISRLTVHSKHVQESRLRKRYKEARKARSFESSSFKSRLDVQDKPKFKVFKPSLLKFLQELQ</sequence>
<dbReference type="Pfam" id="PF03732">
    <property type="entry name" value="Retrotrans_gag"/>
    <property type="match status" value="1"/>
</dbReference>
<evidence type="ECO:0000313" key="2">
    <source>
        <dbReference type="Proteomes" id="UP000694930"/>
    </source>
</evidence>
<dbReference type="GeneID" id="107021372"/>
<feature type="domain" description="Retrotransposon gag" evidence="1">
    <location>
        <begin position="11"/>
        <end position="93"/>
    </location>
</feature>
<dbReference type="Proteomes" id="UP000694930">
    <property type="component" value="Chromosome 1"/>
</dbReference>
<dbReference type="InterPro" id="IPR005162">
    <property type="entry name" value="Retrotrans_gag_dom"/>
</dbReference>
<reference evidence="2" key="1">
    <citation type="journal article" date="2014" name="Nat. Genet.">
        <title>The genome of the stress-tolerant wild tomato species Solanum pennellii.</title>
        <authorList>
            <person name="Bolger A."/>
            <person name="Scossa F."/>
            <person name="Bolger M.E."/>
            <person name="Lanz C."/>
            <person name="Maumus F."/>
            <person name="Tohge T."/>
            <person name="Quesneville H."/>
            <person name="Alseekh S."/>
            <person name="Sorensen I."/>
            <person name="Lichtenstein G."/>
            <person name="Fich E.A."/>
            <person name="Conte M."/>
            <person name="Keller H."/>
            <person name="Schneeberger K."/>
            <person name="Schwacke R."/>
            <person name="Ofner I."/>
            <person name="Vrebalov J."/>
            <person name="Xu Y."/>
            <person name="Osorio S."/>
            <person name="Aflitos S.A."/>
            <person name="Schijlen E."/>
            <person name="Jimenez-Gomez J.M."/>
            <person name="Ryngajllo M."/>
            <person name="Kimura S."/>
            <person name="Kumar R."/>
            <person name="Koenig D."/>
            <person name="Headland L.R."/>
            <person name="Maloof J.N."/>
            <person name="Sinha N."/>
            <person name="van Ham R.C."/>
            <person name="Lankhorst R.K."/>
            <person name="Mao L."/>
            <person name="Vogel A."/>
            <person name="Arsova B."/>
            <person name="Panstruga R."/>
            <person name="Fei Z."/>
            <person name="Rose J.K."/>
            <person name="Zamir D."/>
            <person name="Carrari F."/>
            <person name="Giovannoni J.J."/>
            <person name="Weigel D."/>
            <person name="Usadel B."/>
            <person name="Fernie A.R."/>
        </authorList>
    </citation>
    <scope>NUCLEOTIDE SEQUENCE [LARGE SCALE GENOMIC DNA]</scope>
    <source>
        <strain evidence="2">cv. LA0716</strain>
    </source>
</reference>
<protein>
    <submittedName>
        <fullName evidence="3">Uncharacterized protein LOC107021372</fullName>
    </submittedName>
</protein>
<organism evidence="2 3">
    <name type="scientific">Solanum pennellii</name>
    <name type="common">Tomato</name>
    <name type="synonym">Lycopersicon pennellii</name>
    <dbReference type="NCBI Taxonomy" id="28526"/>
    <lineage>
        <taxon>Eukaryota</taxon>
        <taxon>Viridiplantae</taxon>
        <taxon>Streptophyta</taxon>
        <taxon>Embryophyta</taxon>
        <taxon>Tracheophyta</taxon>
        <taxon>Spermatophyta</taxon>
        <taxon>Magnoliopsida</taxon>
        <taxon>eudicotyledons</taxon>
        <taxon>Gunneridae</taxon>
        <taxon>Pentapetalae</taxon>
        <taxon>asterids</taxon>
        <taxon>lamiids</taxon>
        <taxon>Solanales</taxon>
        <taxon>Solanaceae</taxon>
        <taxon>Solanoideae</taxon>
        <taxon>Solaneae</taxon>
        <taxon>Solanum</taxon>
        <taxon>Solanum subgen. Lycopersicon</taxon>
    </lineage>
</organism>
<reference evidence="3" key="2">
    <citation type="submission" date="2025-08" db="UniProtKB">
        <authorList>
            <consortium name="RefSeq"/>
        </authorList>
    </citation>
    <scope>IDENTIFICATION</scope>
</reference>
<accession>A0ABM1GXW9</accession>